<name>A0A5C5VRF7_9BACT</name>
<evidence type="ECO:0000256" key="2">
    <source>
        <dbReference type="SAM" id="Phobius"/>
    </source>
</evidence>
<dbReference type="AlphaFoldDB" id="A0A5C5VRF7"/>
<keyword evidence="2" id="KW-1133">Transmembrane helix</keyword>
<dbReference type="OrthoDB" id="290774at2"/>
<keyword evidence="2" id="KW-0472">Membrane</keyword>
<evidence type="ECO:0000313" key="4">
    <source>
        <dbReference type="Proteomes" id="UP000318995"/>
    </source>
</evidence>
<keyword evidence="4" id="KW-1185">Reference proteome</keyword>
<sequence length="195" mass="20160" precursor="true">MPTSLEKLGLTPAKAALMAALAIGLGVVWGPQLVGLFSSSTSSGSGPAPVASRARPAAVVPRALIPQPASRSVEAASPASEKTNRKREESQPDLRLSLADALQHDPFRIPEWSPKYRHASGATFAVEADAETVEATFAQLQSQGVAMVLLGDGEATASIGEQTVHVGDVIQGFRVVEISTQGVRLTPVAGEDNGA</sequence>
<dbReference type="RefSeq" id="WP_146575603.1">
    <property type="nucleotide sequence ID" value="NZ_SJPH01000013.1"/>
</dbReference>
<evidence type="ECO:0000256" key="1">
    <source>
        <dbReference type="SAM" id="MobiDB-lite"/>
    </source>
</evidence>
<comment type="caution">
    <text evidence="3">The sequence shown here is derived from an EMBL/GenBank/DDBJ whole genome shotgun (WGS) entry which is preliminary data.</text>
</comment>
<reference evidence="3 4" key="1">
    <citation type="submission" date="2019-02" db="EMBL/GenBank/DDBJ databases">
        <title>Deep-cultivation of Planctomycetes and their phenomic and genomic characterization uncovers novel biology.</title>
        <authorList>
            <person name="Wiegand S."/>
            <person name="Jogler M."/>
            <person name="Boedeker C."/>
            <person name="Pinto D."/>
            <person name="Vollmers J."/>
            <person name="Rivas-Marin E."/>
            <person name="Kohn T."/>
            <person name="Peeters S.H."/>
            <person name="Heuer A."/>
            <person name="Rast P."/>
            <person name="Oberbeckmann S."/>
            <person name="Bunk B."/>
            <person name="Jeske O."/>
            <person name="Meyerdierks A."/>
            <person name="Storesund J.E."/>
            <person name="Kallscheuer N."/>
            <person name="Luecker S."/>
            <person name="Lage O.M."/>
            <person name="Pohl T."/>
            <person name="Merkel B.J."/>
            <person name="Hornburger P."/>
            <person name="Mueller R.-W."/>
            <person name="Bruemmer F."/>
            <person name="Labrenz M."/>
            <person name="Spormann A.M."/>
            <person name="Op Den Camp H."/>
            <person name="Overmann J."/>
            <person name="Amann R."/>
            <person name="Jetten M.S.M."/>
            <person name="Mascher T."/>
            <person name="Medema M.H."/>
            <person name="Devos D.P."/>
            <person name="Kaster A.-K."/>
            <person name="Ovreas L."/>
            <person name="Rohde M."/>
            <person name="Galperin M.Y."/>
            <person name="Jogler C."/>
        </authorList>
    </citation>
    <scope>NUCLEOTIDE SEQUENCE [LARGE SCALE GENOMIC DNA]</scope>
    <source>
        <strain evidence="3 4">Pla111</strain>
    </source>
</reference>
<accession>A0A5C5VRF7</accession>
<feature type="compositionally biased region" description="Basic and acidic residues" evidence="1">
    <location>
        <begin position="82"/>
        <end position="92"/>
    </location>
</feature>
<feature type="transmembrane region" description="Helical" evidence="2">
    <location>
        <begin position="15"/>
        <end position="37"/>
    </location>
</feature>
<keyword evidence="2" id="KW-0812">Transmembrane</keyword>
<dbReference type="EMBL" id="SJPH01000013">
    <property type="protein sequence ID" value="TWT40152.1"/>
    <property type="molecule type" value="Genomic_DNA"/>
</dbReference>
<gene>
    <name evidence="3" type="ORF">Pla111_34160</name>
</gene>
<organism evidence="3 4">
    <name type="scientific">Botrimarina hoheduenensis</name>
    <dbReference type="NCBI Taxonomy" id="2528000"/>
    <lineage>
        <taxon>Bacteria</taxon>
        <taxon>Pseudomonadati</taxon>
        <taxon>Planctomycetota</taxon>
        <taxon>Planctomycetia</taxon>
        <taxon>Pirellulales</taxon>
        <taxon>Lacipirellulaceae</taxon>
        <taxon>Botrimarina</taxon>
    </lineage>
</organism>
<dbReference type="Proteomes" id="UP000318995">
    <property type="component" value="Unassembled WGS sequence"/>
</dbReference>
<protein>
    <submittedName>
        <fullName evidence="3">Uncharacterized protein</fullName>
    </submittedName>
</protein>
<proteinExistence type="predicted"/>
<feature type="region of interest" description="Disordered" evidence="1">
    <location>
        <begin position="68"/>
        <end position="93"/>
    </location>
</feature>
<evidence type="ECO:0000313" key="3">
    <source>
        <dbReference type="EMBL" id="TWT40152.1"/>
    </source>
</evidence>